<comment type="caution">
    <text evidence="4">The sequence shown here is derived from an EMBL/GenBank/DDBJ whole genome shotgun (WGS) entry which is preliminary data.</text>
</comment>
<organism evidence="4 5">
    <name type="scientific">Tectimicrobiota bacterium</name>
    <dbReference type="NCBI Taxonomy" id="2528274"/>
    <lineage>
        <taxon>Bacteria</taxon>
        <taxon>Pseudomonadati</taxon>
        <taxon>Nitrospinota/Tectimicrobiota group</taxon>
        <taxon>Candidatus Tectimicrobiota</taxon>
    </lineage>
</organism>
<evidence type="ECO:0000256" key="1">
    <source>
        <dbReference type="ARBA" id="ARBA00033738"/>
    </source>
</evidence>
<dbReference type="GO" id="GO:0140737">
    <property type="term" value="C:encapsulin nanocompartment"/>
    <property type="evidence" value="ECO:0007669"/>
    <property type="project" value="UniProtKB-SubCell"/>
</dbReference>
<dbReference type="InterPro" id="IPR051429">
    <property type="entry name" value="Encapsulin_nc"/>
</dbReference>
<keyword evidence="3" id="KW-1284">Encapsulin nanocompartment</keyword>
<dbReference type="EMBL" id="JACPRF010000285">
    <property type="protein sequence ID" value="MBI2877110.1"/>
    <property type="molecule type" value="Genomic_DNA"/>
</dbReference>
<dbReference type="Pfam" id="PF04454">
    <property type="entry name" value="Linocin_M18"/>
    <property type="match status" value="1"/>
</dbReference>
<reference evidence="4" key="1">
    <citation type="submission" date="2020-07" db="EMBL/GenBank/DDBJ databases">
        <title>Huge and variable diversity of episymbiotic CPR bacteria and DPANN archaea in groundwater ecosystems.</title>
        <authorList>
            <person name="He C.Y."/>
            <person name="Keren R."/>
            <person name="Whittaker M."/>
            <person name="Farag I.F."/>
            <person name="Doudna J."/>
            <person name="Cate J.H.D."/>
            <person name="Banfield J.F."/>
        </authorList>
    </citation>
    <scope>NUCLEOTIDE SEQUENCE</scope>
    <source>
        <strain evidence="4">NC_groundwater_672_Ag_B-0.1um_62_36</strain>
    </source>
</reference>
<dbReference type="Proteomes" id="UP000769766">
    <property type="component" value="Unassembled WGS sequence"/>
</dbReference>
<dbReference type="AlphaFoldDB" id="A0A932FVV0"/>
<dbReference type="Gene3D" id="3.30.2400.30">
    <property type="match status" value="1"/>
</dbReference>
<evidence type="ECO:0000313" key="4">
    <source>
        <dbReference type="EMBL" id="MBI2877110.1"/>
    </source>
</evidence>
<comment type="similarity">
    <text evidence="2">Belongs to the encapsulin family. Family 1 subfamily.</text>
</comment>
<name>A0A932FVV0_UNCTE</name>
<dbReference type="InterPro" id="IPR007544">
    <property type="entry name" value="ENCAP"/>
</dbReference>
<evidence type="ECO:0000256" key="2">
    <source>
        <dbReference type="ARBA" id="ARBA00033743"/>
    </source>
</evidence>
<evidence type="ECO:0000313" key="5">
    <source>
        <dbReference type="Proteomes" id="UP000769766"/>
    </source>
</evidence>
<evidence type="ECO:0000256" key="3">
    <source>
        <dbReference type="ARBA" id="ARBA00033787"/>
    </source>
</evidence>
<dbReference type="Gene3D" id="3.30.2320.10">
    <property type="entry name" value="hypothetical protein PF0899 domain"/>
    <property type="match status" value="1"/>
</dbReference>
<proteinExistence type="inferred from homology"/>
<dbReference type="PANTHER" id="PTHR37165">
    <property type="entry name" value="PEPTIDASE U56 FAMILY"/>
    <property type="match status" value="1"/>
</dbReference>
<comment type="subcellular location">
    <subcellularLocation>
        <location evidence="1">Encapsulin nanocompartment</location>
    </subcellularLocation>
</comment>
<dbReference type="PANTHER" id="PTHR37165:SF1">
    <property type="entry name" value="TYPE 1 ENCAPSULIN SHELL PROTEIN"/>
    <property type="match status" value="1"/>
</dbReference>
<dbReference type="SUPFAM" id="SSF56563">
    <property type="entry name" value="Major capsid protein gp5"/>
    <property type="match status" value="1"/>
</dbReference>
<gene>
    <name evidence="4" type="ORF">HYY20_09540</name>
</gene>
<sequence length="259" mass="28697">MDKAVTEAARRVLVGRRFIPITGPVGAGVQTVVQEVFLGAKLGSLDMIGEHNETLRPHARRHLPLPIIHKDFFIHWRDGESSQHFGIPLDTGPAASASVFCANAEDRLIFYGNEEMEYEGLTNAQKRTTVSRSDWATMGNGFKDVVAAIEKLIAAGQHGPYALALSPGLYTSLHREYGNTGLLEIEQIRRLATDGVYPSPMLDEPGAVLVSTGEQNMDLVIAQDLVITYLETFKMNYYLRVFEILALRIKRPEAICTIE</sequence>
<accession>A0A932FVV0</accession>
<protein>
    <submittedName>
        <fullName evidence="4">Bacteriocin family protein</fullName>
    </submittedName>
</protein>
<dbReference type="NCBIfam" id="NF041155">
    <property type="entry name" value="encap_f1"/>
    <property type="match status" value="1"/>
</dbReference>